<proteinExistence type="predicted"/>
<evidence type="ECO:0000313" key="2">
    <source>
        <dbReference type="EMBL" id="CAG8499908.1"/>
    </source>
</evidence>
<name>A0A9N9EZD1_9GLOM</name>
<accession>A0A9N9EZD1</accession>
<dbReference type="OrthoDB" id="2324309at2759"/>
<evidence type="ECO:0000313" key="3">
    <source>
        <dbReference type="Proteomes" id="UP000789508"/>
    </source>
</evidence>
<dbReference type="Gene3D" id="1.10.30.10">
    <property type="entry name" value="High mobility group box domain"/>
    <property type="match status" value="1"/>
</dbReference>
<protein>
    <submittedName>
        <fullName evidence="2">7157_t:CDS:1</fullName>
    </submittedName>
</protein>
<sequence length="319" mass="37025">MSDNITPSNSLMEYFLKDYIPSFPPYLPLKHFLKDKRNGDPKSKAPSKFIIFRACITAEIKDLKFRIGDALSFSRIASNQWKKLPEFQKEAYKKMSCDLKELEKHKYSRKKDRKSSQNSIPQFHSAGYQEKYSDQLSGFQDKSIQNVTPQLFGSQDESTQKLTFQSDCSSGYQDKSAQNSAIQFDHLSCYQEKSIQNLTLQFSNYQNEKPTQNPFFQFDYSSSNQDKSIQNPNLQRSNSQEESTQSPALQFDHFPKYQVESKQNLILSFDHFFGNQDEPTLNSDPISSYQDENRQNIAFQLDYISNNQNESHIKSNSLV</sequence>
<dbReference type="AlphaFoldDB" id="A0A9N9EZD1"/>
<keyword evidence="3" id="KW-1185">Reference proteome</keyword>
<organism evidence="2 3">
    <name type="scientific">Ambispora leptoticha</name>
    <dbReference type="NCBI Taxonomy" id="144679"/>
    <lineage>
        <taxon>Eukaryota</taxon>
        <taxon>Fungi</taxon>
        <taxon>Fungi incertae sedis</taxon>
        <taxon>Mucoromycota</taxon>
        <taxon>Glomeromycotina</taxon>
        <taxon>Glomeromycetes</taxon>
        <taxon>Archaeosporales</taxon>
        <taxon>Ambisporaceae</taxon>
        <taxon>Ambispora</taxon>
    </lineage>
</organism>
<dbReference type="Proteomes" id="UP000789508">
    <property type="component" value="Unassembled WGS sequence"/>
</dbReference>
<dbReference type="EMBL" id="CAJVPS010000633">
    <property type="protein sequence ID" value="CAG8499908.1"/>
    <property type="molecule type" value="Genomic_DNA"/>
</dbReference>
<feature type="region of interest" description="Disordered" evidence="1">
    <location>
        <begin position="213"/>
        <end position="247"/>
    </location>
</feature>
<evidence type="ECO:0000256" key="1">
    <source>
        <dbReference type="SAM" id="MobiDB-lite"/>
    </source>
</evidence>
<gene>
    <name evidence="2" type="ORF">ALEPTO_LOCUS3431</name>
</gene>
<reference evidence="2" key="1">
    <citation type="submission" date="2021-06" db="EMBL/GenBank/DDBJ databases">
        <authorList>
            <person name="Kallberg Y."/>
            <person name="Tangrot J."/>
            <person name="Rosling A."/>
        </authorList>
    </citation>
    <scope>NUCLEOTIDE SEQUENCE</scope>
    <source>
        <strain evidence="2">FL130A</strain>
    </source>
</reference>
<dbReference type="InterPro" id="IPR036910">
    <property type="entry name" value="HMG_box_dom_sf"/>
</dbReference>
<comment type="caution">
    <text evidence="2">The sequence shown here is derived from an EMBL/GenBank/DDBJ whole genome shotgun (WGS) entry which is preliminary data.</text>
</comment>
<dbReference type="SUPFAM" id="SSF47095">
    <property type="entry name" value="HMG-box"/>
    <property type="match status" value="1"/>
</dbReference>